<reference evidence="5" key="1">
    <citation type="submission" date="2019-03" db="EMBL/GenBank/DDBJ databases">
        <title>Long read genome sequence of the mycoparasitic Pythium oligandrum ATCC 38472 isolated from sugarbeet rhizosphere.</title>
        <authorList>
            <person name="Gaulin E."/>
        </authorList>
    </citation>
    <scope>NUCLEOTIDE SEQUENCE</scope>
    <source>
        <strain evidence="5">ATCC 38472_TT</strain>
    </source>
</reference>
<evidence type="ECO:0000256" key="3">
    <source>
        <dbReference type="SAM" id="Phobius"/>
    </source>
</evidence>
<evidence type="ECO:0000313" key="6">
    <source>
        <dbReference type="Proteomes" id="UP000794436"/>
    </source>
</evidence>
<feature type="transmembrane region" description="Helical" evidence="3">
    <location>
        <begin position="498"/>
        <end position="519"/>
    </location>
</feature>
<keyword evidence="3" id="KW-0472">Membrane</keyword>
<gene>
    <name evidence="5" type="ORF">Poli38472_009322</name>
</gene>
<dbReference type="Proteomes" id="UP000794436">
    <property type="component" value="Unassembled WGS sequence"/>
</dbReference>
<protein>
    <submittedName>
        <fullName evidence="5">Uncharacterized protein</fullName>
    </submittedName>
</protein>
<keyword evidence="1" id="KW-0328">Glycosyltransferase</keyword>
<keyword evidence="3" id="KW-1133">Transmembrane helix</keyword>
<dbReference type="OrthoDB" id="147652at2759"/>
<evidence type="ECO:0000256" key="1">
    <source>
        <dbReference type="ARBA" id="ARBA00022676"/>
    </source>
</evidence>
<dbReference type="SUPFAM" id="SSF53756">
    <property type="entry name" value="UDP-Glycosyltransferase/glycogen phosphorylase"/>
    <property type="match status" value="1"/>
</dbReference>
<dbReference type="Pfam" id="PF00201">
    <property type="entry name" value="UDPGT"/>
    <property type="match status" value="1"/>
</dbReference>
<dbReference type="GO" id="GO:0008194">
    <property type="term" value="F:UDP-glycosyltransferase activity"/>
    <property type="evidence" value="ECO:0007669"/>
    <property type="project" value="InterPro"/>
</dbReference>
<dbReference type="PANTHER" id="PTHR48043:SF145">
    <property type="entry name" value="FI06409P-RELATED"/>
    <property type="match status" value="1"/>
</dbReference>
<feature type="signal peptide" evidence="4">
    <location>
        <begin position="1"/>
        <end position="24"/>
    </location>
</feature>
<keyword evidence="3" id="KW-0812">Transmembrane</keyword>
<dbReference type="PANTHER" id="PTHR48043">
    <property type="entry name" value="EG:EG0003.4 PROTEIN-RELATED"/>
    <property type="match status" value="1"/>
</dbReference>
<accession>A0A8K1CKX6</accession>
<evidence type="ECO:0000256" key="2">
    <source>
        <dbReference type="ARBA" id="ARBA00022679"/>
    </source>
</evidence>
<name>A0A8K1CKX6_PYTOL</name>
<comment type="caution">
    <text evidence="5">The sequence shown here is derived from an EMBL/GenBank/DDBJ whole genome shotgun (WGS) entry which is preliminary data.</text>
</comment>
<dbReference type="InterPro" id="IPR050271">
    <property type="entry name" value="UDP-glycosyltransferase"/>
</dbReference>
<feature type="chain" id="PRO_5035479169" evidence="4">
    <location>
        <begin position="25"/>
        <end position="531"/>
    </location>
</feature>
<dbReference type="Gene3D" id="3.40.50.2000">
    <property type="entry name" value="Glycogen Phosphorylase B"/>
    <property type="match status" value="1"/>
</dbReference>
<keyword evidence="2" id="KW-0808">Transferase</keyword>
<keyword evidence="4" id="KW-0732">Signal</keyword>
<proteinExistence type="predicted"/>
<evidence type="ECO:0000313" key="5">
    <source>
        <dbReference type="EMBL" id="TMW65155.1"/>
    </source>
</evidence>
<dbReference type="InterPro" id="IPR002213">
    <property type="entry name" value="UDP_glucos_trans"/>
</dbReference>
<dbReference type="AlphaFoldDB" id="A0A8K1CKX6"/>
<evidence type="ECO:0000256" key="4">
    <source>
        <dbReference type="SAM" id="SignalP"/>
    </source>
</evidence>
<dbReference type="CDD" id="cd03784">
    <property type="entry name" value="GT1_Gtf-like"/>
    <property type="match status" value="1"/>
</dbReference>
<dbReference type="EMBL" id="SPLM01000038">
    <property type="protein sequence ID" value="TMW65155.1"/>
    <property type="molecule type" value="Genomic_DNA"/>
</dbReference>
<organism evidence="5 6">
    <name type="scientific">Pythium oligandrum</name>
    <name type="common">Mycoparasitic fungus</name>
    <dbReference type="NCBI Taxonomy" id="41045"/>
    <lineage>
        <taxon>Eukaryota</taxon>
        <taxon>Sar</taxon>
        <taxon>Stramenopiles</taxon>
        <taxon>Oomycota</taxon>
        <taxon>Peronosporomycetes</taxon>
        <taxon>Pythiales</taxon>
        <taxon>Pythiaceae</taxon>
        <taxon>Pythium</taxon>
    </lineage>
</organism>
<sequence>MRVASLFAGLSALALSASVPVADALNVAIISTFGTRSDIAPIFEGLRDFAMVPGNKVTFIAAGKGLASGYASNFKEYVETVVVDELELPEYLDTFIPQIMEKNLRIDNTAMFLDGINLIADVYETNVQIFMEQFRKYKFDLVMCDAVEQSCMDAAKETKTKLTIYGPLGQYGVGADWYVPDFLDPVSVGDWIASPWRRAKGYIDMIPFVFAMLQARSKIIAAQAKLNMTMEYLEPWDYPQRHMMLSHHVLGIDPARSVPTNIQVFGPIVHEANIPPLEPEFQVALDNFKAEGTRVVFIAFGTLLTFKKGHVLAEELLAGIETLISDKERNVAVIWASRHHHHDMIAPLQAKYPGRLLTPTWVNQRRCLMHESVKVMFSHAGYGSMSEALLEGKAQLMMPLVFDEFLNAHLAEEQGIALQMDKSTMTADEMATKIQWLLDETANPASEYSRTLQKWQTIGRLGNERAKVIVSNAVTLAATVGVDHLVPPDVKLSIFDRFAVGPMVLIFFALRWLLSFACASSRKTNTKTKTA</sequence>
<keyword evidence="6" id="KW-1185">Reference proteome</keyword>